<feature type="compositionally biased region" description="Basic and acidic residues" evidence="1">
    <location>
        <begin position="65"/>
        <end position="76"/>
    </location>
</feature>
<accession>W7L4K4</accession>
<protein>
    <submittedName>
        <fullName evidence="2">Uncharacterized protein</fullName>
    </submittedName>
</protein>
<evidence type="ECO:0000313" key="3">
    <source>
        <dbReference type="Proteomes" id="UP000054284"/>
    </source>
</evidence>
<gene>
    <name evidence="2" type="ORF">ASUL_09114</name>
</gene>
<name>W7L4K4_9CREN</name>
<reference evidence="2 3" key="1">
    <citation type="journal article" date="2014" name="Genome Announc.">
        <title>Draft Genome Sequence of the Sulfolobales Archaeon AZ1, Obtained through Metagenomic Analysis of a Mexican Hot Spring.</title>
        <authorList>
            <person name="Servin-Garciduenas L.E."/>
            <person name="Martinez-Romero E."/>
        </authorList>
    </citation>
    <scope>NUCLEOTIDE SEQUENCE [LARGE SCALE GENOMIC DNA]</scope>
    <source>
        <strain evidence="2">AZ1-illumnia</strain>
    </source>
</reference>
<dbReference type="Proteomes" id="UP000054284">
    <property type="component" value="Unassembled WGS sequence"/>
</dbReference>
<sequence>MEPRPGIPVSNLPPEGPEVVVVDVMLRCKLDNEVIPASMALQHQQMHEKKGEQPCFVVETSPLQKKSEREEPSGVM</sequence>
<evidence type="ECO:0000256" key="1">
    <source>
        <dbReference type="SAM" id="MobiDB-lite"/>
    </source>
</evidence>
<keyword evidence="3" id="KW-1185">Reference proteome</keyword>
<feature type="region of interest" description="Disordered" evidence="1">
    <location>
        <begin position="45"/>
        <end position="76"/>
    </location>
</feature>
<comment type="caution">
    <text evidence="2">The sequence shown here is derived from an EMBL/GenBank/DDBJ whole genome shotgun (WGS) entry which is preliminary data.</text>
</comment>
<evidence type="ECO:0000313" key="2">
    <source>
        <dbReference type="EMBL" id="EWG06524.1"/>
    </source>
</evidence>
<proteinExistence type="predicted"/>
<dbReference type="AlphaFoldDB" id="W7L4K4"/>
<organism evidence="2 3">
    <name type="scientific">Candidatus Aramenus sulfurataquae</name>
    <dbReference type="NCBI Taxonomy" id="1326980"/>
    <lineage>
        <taxon>Archaea</taxon>
        <taxon>Thermoproteota</taxon>
        <taxon>Thermoprotei</taxon>
        <taxon>Sulfolobales</taxon>
        <taxon>Sulfolobaceae</taxon>
        <taxon>Candidatus Aramenus</taxon>
    </lineage>
</organism>
<dbReference type="EMBL" id="ASRH01000017">
    <property type="protein sequence ID" value="EWG06524.1"/>
    <property type="molecule type" value="Genomic_DNA"/>
</dbReference>